<organism evidence="2 3">
    <name type="scientific">Hydnomerulius pinastri MD-312</name>
    <dbReference type="NCBI Taxonomy" id="994086"/>
    <lineage>
        <taxon>Eukaryota</taxon>
        <taxon>Fungi</taxon>
        <taxon>Dikarya</taxon>
        <taxon>Basidiomycota</taxon>
        <taxon>Agaricomycotina</taxon>
        <taxon>Agaricomycetes</taxon>
        <taxon>Agaricomycetidae</taxon>
        <taxon>Boletales</taxon>
        <taxon>Boletales incertae sedis</taxon>
        <taxon>Leucogyrophana</taxon>
    </lineage>
</organism>
<keyword evidence="3" id="KW-1185">Reference proteome</keyword>
<reference evidence="2 3" key="1">
    <citation type="submission" date="2014-04" db="EMBL/GenBank/DDBJ databases">
        <title>Evolutionary Origins and Diversification of the Mycorrhizal Mutualists.</title>
        <authorList>
            <consortium name="DOE Joint Genome Institute"/>
            <consortium name="Mycorrhizal Genomics Consortium"/>
            <person name="Kohler A."/>
            <person name="Kuo A."/>
            <person name="Nagy L.G."/>
            <person name="Floudas D."/>
            <person name="Copeland A."/>
            <person name="Barry K.W."/>
            <person name="Cichocki N."/>
            <person name="Veneault-Fourrey C."/>
            <person name="LaButti K."/>
            <person name="Lindquist E.A."/>
            <person name="Lipzen A."/>
            <person name="Lundell T."/>
            <person name="Morin E."/>
            <person name="Murat C."/>
            <person name="Riley R."/>
            <person name="Ohm R."/>
            <person name="Sun H."/>
            <person name="Tunlid A."/>
            <person name="Henrissat B."/>
            <person name="Grigoriev I.V."/>
            <person name="Hibbett D.S."/>
            <person name="Martin F."/>
        </authorList>
    </citation>
    <scope>NUCLEOTIDE SEQUENCE [LARGE SCALE GENOMIC DNA]</scope>
    <source>
        <strain evidence="2 3">MD-312</strain>
    </source>
</reference>
<proteinExistence type="predicted"/>
<dbReference type="InterPro" id="IPR000210">
    <property type="entry name" value="BTB/POZ_dom"/>
</dbReference>
<gene>
    <name evidence="2" type="ORF">HYDPIDRAFT_138968</name>
</gene>
<dbReference type="EMBL" id="KN839871">
    <property type="protein sequence ID" value="KIJ60505.1"/>
    <property type="molecule type" value="Genomic_DNA"/>
</dbReference>
<evidence type="ECO:0000313" key="3">
    <source>
        <dbReference type="Proteomes" id="UP000053820"/>
    </source>
</evidence>
<dbReference type="AlphaFoldDB" id="A0A0C9VRP9"/>
<dbReference type="OrthoDB" id="2879636at2759"/>
<sequence length="336" mass="38454">MQQDDCDVVVLPEDHVPGPSRYMKLWFSDGNVVLRTKEHMMLVHRSLLSVHSRVLRDMFTMPQPPGEELRNGHPVIDMPDESNHLIHMLTSIYNPSYLRAHLYDFDFLVALLRISTKYEVTDLRQTAVDRLQLGLPTTLQTFDDPTHAKAREEAMDNAIQLVNLVRETNCPELLPCAFYYCTQLPTTTVLEGDGVHSLSWPDVAACLKGRELLFDAQRNDTHRFMFAANGQAWCSHCDYEVEVYGPHPSPPVNLASTQTSRPICLSYVPTDELWDSLGGCDLCIAEHKSLLKYGREGVWKKLPSMFGLGTWEELAKTQYALLDEPYYEKNTWHRRA</sequence>
<dbReference type="SMART" id="SM00225">
    <property type="entry name" value="BTB"/>
    <property type="match status" value="1"/>
</dbReference>
<feature type="domain" description="BTB" evidence="1">
    <location>
        <begin position="30"/>
        <end position="94"/>
    </location>
</feature>
<dbReference type="HOGENOM" id="CLU_033082_3_1_1"/>
<dbReference type="SUPFAM" id="SSF54695">
    <property type="entry name" value="POZ domain"/>
    <property type="match status" value="1"/>
</dbReference>
<evidence type="ECO:0000313" key="2">
    <source>
        <dbReference type="EMBL" id="KIJ60505.1"/>
    </source>
</evidence>
<dbReference type="PROSITE" id="PS50097">
    <property type="entry name" value="BTB"/>
    <property type="match status" value="1"/>
</dbReference>
<evidence type="ECO:0000259" key="1">
    <source>
        <dbReference type="PROSITE" id="PS50097"/>
    </source>
</evidence>
<dbReference type="Proteomes" id="UP000053820">
    <property type="component" value="Unassembled WGS sequence"/>
</dbReference>
<accession>A0A0C9VRP9</accession>
<protein>
    <recommendedName>
        <fullName evidence="1">BTB domain-containing protein</fullName>
    </recommendedName>
</protein>
<dbReference type="Gene3D" id="3.30.710.10">
    <property type="entry name" value="Potassium Channel Kv1.1, Chain A"/>
    <property type="match status" value="1"/>
</dbReference>
<name>A0A0C9VRP9_9AGAM</name>
<dbReference type="InterPro" id="IPR011333">
    <property type="entry name" value="SKP1/BTB/POZ_sf"/>
</dbReference>